<dbReference type="InterPro" id="IPR050155">
    <property type="entry name" value="HAD-like_hydrolase_sf"/>
</dbReference>
<dbReference type="SFLD" id="SFLDS00003">
    <property type="entry name" value="Haloacid_Dehalogenase"/>
    <property type="match status" value="1"/>
</dbReference>
<evidence type="ECO:0000313" key="1">
    <source>
        <dbReference type="EMBL" id="MBR8828252.1"/>
    </source>
</evidence>
<dbReference type="Gene3D" id="1.10.150.240">
    <property type="entry name" value="Putative phosphatase, domain 2"/>
    <property type="match status" value="1"/>
</dbReference>
<dbReference type="InterPro" id="IPR041492">
    <property type="entry name" value="HAD_2"/>
</dbReference>
<dbReference type="AlphaFoldDB" id="A0A941JTA2"/>
<dbReference type="EMBL" id="JADQBC010000062">
    <property type="protein sequence ID" value="MBR8828252.1"/>
    <property type="molecule type" value="Genomic_DNA"/>
</dbReference>
<dbReference type="SUPFAM" id="SSF56784">
    <property type="entry name" value="HAD-like"/>
    <property type="match status" value="1"/>
</dbReference>
<name>A0A941JTA2_9CHRO</name>
<dbReference type="GO" id="GO:0008967">
    <property type="term" value="F:phosphoglycolate phosphatase activity"/>
    <property type="evidence" value="ECO:0007669"/>
    <property type="project" value="TreeGrafter"/>
</dbReference>
<dbReference type="Gene3D" id="3.40.50.1000">
    <property type="entry name" value="HAD superfamily/HAD-like"/>
    <property type="match status" value="1"/>
</dbReference>
<dbReference type="PANTHER" id="PTHR43434:SF1">
    <property type="entry name" value="PHOSPHOGLYCOLATE PHOSPHATASE"/>
    <property type="match status" value="1"/>
</dbReference>
<evidence type="ECO:0000313" key="2">
    <source>
        <dbReference type="Proteomes" id="UP000767446"/>
    </source>
</evidence>
<gene>
    <name evidence="1" type="ORF">DSM107014_10215</name>
</gene>
<dbReference type="PROSITE" id="PS01228">
    <property type="entry name" value="COF_1"/>
    <property type="match status" value="1"/>
</dbReference>
<dbReference type="PANTHER" id="PTHR43434">
    <property type="entry name" value="PHOSPHOGLYCOLATE PHOSPHATASE"/>
    <property type="match status" value="1"/>
</dbReference>
<organism evidence="1 2">
    <name type="scientific">Gomphosphaeria aponina SAG 52.96 = DSM 107014</name>
    <dbReference type="NCBI Taxonomy" id="1521640"/>
    <lineage>
        <taxon>Bacteria</taxon>
        <taxon>Bacillati</taxon>
        <taxon>Cyanobacteriota</taxon>
        <taxon>Cyanophyceae</taxon>
        <taxon>Oscillatoriophycideae</taxon>
        <taxon>Chroococcales</taxon>
        <taxon>Gomphosphaeriaceae</taxon>
        <taxon>Gomphosphaeria</taxon>
    </lineage>
</organism>
<accession>A0A941JTA2</accession>
<proteinExistence type="predicted"/>
<dbReference type="InterPro" id="IPR023198">
    <property type="entry name" value="PGP-like_dom2"/>
</dbReference>
<comment type="caution">
    <text evidence="1">The sequence shown here is derived from an EMBL/GenBank/DDBJ whole genome shotgun (WGS) entry which is preliminary data.</text>
</comment>
<sequence length="226" mass="24312">MTTVLFWDIDGTLLSTGRAGIFALEDAASEIIGEKVDLSDLPTAGMTDRGIAADIFKKYGVTPDREKIDRLLQLYGELLPASLSRKQGYVLPGVLEILQELEKRTDVVSLLLTGNIEAGAKAKLTYYGLDSYFRGGGFSDVGADRKAIARAALTLAEGMLGSVSPEKTYVIGDTPHDIHCGKAINARVVAVASGSYQLEELAEHEPWLTLPFLPEPGEFLAQIGLV</sequence>
<dbReference type="InterPro" id="IPR023214">
    <property type="entry name" value="HAD_sf"/>
</dbReference>
<dbReference type="Pfam" id="PF13419">
    <property type="entry name" value="HAD_2"/>
    <property type="match status" value="1"/>
</dbReference>
<keyword evidence="1" id="KW-0378">Hydrolase</keyword>
<protein>
    <submittedName>
        <fullName evidence="1">HAD family hydrolase</fullName>
    </submittedName>
</protein>
<dbReference type="InterPro" id="IPR036412">
    <property type="entry name" value="HAD-like_sf"/>
</dbReference>
<reference evidence="1" key="1">
    <citation type="submission" date="2021-02" db="EMBL/GenBank/DDBJ databases">
        <title>Metagenome analyses of Stigonema ocellatum DSM 106950, Chlorogloea purpurea SAG 13.99 and Gomphosphaeria aponina DSM 107014.</title>
        <authorList>
            <person name="Marter P."/>
            <person name="Huang S."/>
        </authorList>
    </citation>
    <scope>NUCLEOTIDE SEQUENCE</scope>
    <source>
        <strain evidence="1">JP213</strain>
    </source>
</reference>
<dbReference type="GO" id="GO:0005829">
    <property type="term" value="C:cytosol"/>
    <property type="evidence" value="ECO:0007669"/>
    <property type="project" value="TreeGrafter"/>
</dbReference>
<dbReference type="Proteomes" id="UP000767446">
    <property type="component" value="Unassembled WGS sequence"/>
</dbReference>
<dbReference type="SFLD" id="SFLDG01129">
    <property type="entry name" value="C1.5:_HAD__Beta-PGM__Phosphata"/>
    <property type="match status" value="1"/>
</dbReference>
<dbReference type="GO" id="GO:0006281">
    <property type="term" value="P:DNA repair"/>
    <property type="evidence" value="ECO:0007669"/>
    <property type="project" value="TreeGrafter"/>
</dbReference>